<comment type="caution">
    <text evidence="2">The sequence shown here is derived from an EMBL/GenBank/DDBJ whole genome shotgun (WGS) entry which is preliminary data.</text>
</comment>
<feature type="domain" description="Glycosyl transferase family 1" evidence="1">
    <location>
        <begin position="205"/>
        <end position="292"/>
    </location>
</feature>
<sequence>MPRRLRILTWHVHGNYLYNLTQVPHDFFLVTDPAGSPGRAGRVGALPWGDNVHEAPLDQIARMPFDLVLYQHRAGWDEDRPRWLSEAQQRLPRVYLEHDPPQQHPTDTMHWVQDPGAMLVHCTHFNALMWDAGRTPTRVIEHGVRPLTQAVYRGDLERGLVVVNHLQRRGRRLGADLYRQLLERVPLTLVGMGSEALPGGWGEASQLELPAHMASHRFFLHPVRYTSLGLALIEAMLIGQPVVGLATTELATVIRSGENGFIDNRPQALADTMARLLRDPGLAREWGERGRELARERFNIDRFVADWMQLLHEVTT</sequence>
<evidence type="ECO:0000313" key="3">
    <source>
        <dbReference type="Proteomes" id="UP000231501"/>
    </source>
</evidence>
<dbReference type="Pfam" id="PF00534">
    <property type="entry name" value="Glycos_transf_1"/>
    <property type="match status" value="1"/>
</dbReference>
<dbReference type="SUPFAM" id="SSF53756">
    <property type="entry name" value="UDP-Glycosyltransferase/glycogen phosphorylase"/>
    <property type="match status" value="1"/>
</dbReference>
<dbReference type="Proteomes" id="UP000231501">
    <property type="component" value="Unassembled WGS sequence"/>
</dbReference>
<dbReference type="GO" id="GO:0016757">
    <property type="term" value="F:glycosyltransferase activity"/>
    <property type="evidence" value="ECO:0007669"/>
    <property type="project" value="InterPro"/>
</dbReference>
<dbReference type="EMBL" id="PEOG01000057">
    <property type="protein sequence ID" value="PIM51670.1"/>
    <property type="molecule type" value="Genomic_DNA"/>
</dbReference>
<gene>
    <name evidence="2" type="ORF">CS062_18705</name>
</gene>
<evidence type="ECO:0000259" key="1">
    <source>
        <dbReference type="Pfam" id="PF00534"/>
    </source>
</evidence>
<evidence type="ECO:0000313" key="2">
    <source>
        <dbReference type="EMBL" id="PIM51670.1"/>
    </source>
</evidence>
<dbReference type="CDD" id="cd03801">
    <property type="entry name" value="GT4_PimA-like"/>
    <property type="match status" value="1"/>
</dbReference>
<dbReference type="InterPro" id="IPR001296">
    <property type="entry name" value="Glyco_trans_1"/>
</dbReference>
<keyword evidence="3" id="KW-1185">Reference proteome</keyword>
<name>A0A2G9C5E7_9BURK</name>
<dbReference type="OrthoDB" id="9794513at2"/>
<dbReference type="AlphaFoldDB" id="A0A2G9C5E7"/>
<dbReference type="PANTHER" id="PTHR12526">
    <property type="entry name" value="GLYCOSYLTRANSFERASE"/>
    <property type="match status" value="1"/>
</dbReference>
<dbReference type="PANTHER" id="PTHR12526:SF627">
    <property type="entry name" value="D-RHAMNOSYLTRANSFERASE WBPZ"/>
    <property type="match status" value="1"/>
</dbReference>
<accession>A0A2G9C5E7</accession>
<organism evidence="2 3">
    <name type="scientific">Roseateles chitinivorans</name>
    <dbReference type="NCBI Taxonomy" id="2917965"/>
    <lineage>
        <taxon>Bacteria</taxon>
        <taxon>Pseudomonadati</taxon>
        <taxon>Pseudomonadota</taxon>
        <taxon>Betaproteobacteria</taxon>
        <taxon>Burkholderiales</taxon>
        <taxon>Sphaerotilaceae</taxon>
        <taxon>Roseateles</taxon>
    </lineage>
</organism>
<dbReference type="Gene3D" id="3.40.50.2000">
    <property type="entry name" value="Glycogen Phosphorylase B"/>
    <property type="match status" value="1"/>
</dbReference>
<reference evidence="2 3" key="1">
    <citation type="submission" date="2017-11" db="EMBL/GenBank/DDBJ databases">
        <title>Draft genome sequence of Mitsuaria sp. HWN-4.</title>
        <authorList>
            <person name="Gundlapally S.R."/>
        </authorList>
    </citation>
    <scope>NUCLEOTIDE SEQUENCE [LARGE SCALE GENOMIC DNA]</scope>
    <source>
        <strain evidence="2 3">HWN-4</strain>
    </source>
</reference>
<proteinExistence type="predicted"/>
<keyword evidence="2" id="KW-0808">Transferase</keyword>
<protein>
    <submittedName>
        <fullName evidence="2">LPS biosynthesis transferase</fullName>
    </submittedName>
</protein>
<dbReference type="RefSeq" id="WP_099863115.1">
    <property type="nucleotide sequence ID" value="NZ_PEOG01000057.1"/>
</dbReference>